<evidence type="ECO:0000256" key="1">
    <source>
        <dbReference type="ARBA" id="ARBA00022553"/>
    </source>
</evidence>
<dbReference type="InterPro" id="IPR045188">
    <property type="entry name" value="Boi1/Boi2-like"/>
</dbReference>
<dbReference type="GO" id="GO:0001881">
    <property type="term" value="P:receptor recycling"/>
    <property type="evidence" value="ECO:0007669"/>
    <property type="project" value="TreeGrafter"/>
</dbReference>
<feature type="compositionally biased region" description="Pro residues" evidence="2">
    <location>
        <begin position="282"/>
        <end position="294"/>
    </location>
</feature>
<feature type="domain" description="PH" evidence="3">
    <location>
        <begin position="129"/>
        <end position="226"/>
    </location>
</feature>
<name>A0A182W511_9DIPT</name>
<reference evidence="5" key="1">
    <citation type="submission" date="2013-03" db="EMBL/GenBank/DDBJ databases">
        <title>The Genome Sequence of Anopheles minimus MINIMUS1.</title>
        <authorList>
            <consortium name="The Broad Institute Genomics Platform"/>
            <person name="Neafsey D.E."/>
            <person name="Walton C."/>
            <person name="Walker B."/>
            <person name="Young S.K."/>
            <person name="Zeng Q."/>
            <person name="Gargeya S."/>
            <person name="Fitzgerald M."/>
            <person name="Haas B."/>
            <person name="Abouelleil A."/>
            <person name="Allen A.W."/>
            <person name="Alvarado L."/>
            <person name="Arachchi H.M."/>
            <person name="Berlin A.M."/>
            <person name="Chapman S.B."/>
            <person name="Gainer-Dewar J."/>
            <person name="Goldberg J."/>
            <person name="Griggs A."/>
            <person name="Gujja S."/>
            <person name="Hansen M."/>
            <person name="Howarth C."/>
            <person name="Imamovic A."/>
            <person name="Ireland A."/>
            <person name="Larimer J."/>
            <person name="McCowan C."/>
            <person name="Murphy C."/>
            <person name="Pearson M."/>
            <person name="Poon T.W."/>
            <person name="Priest M."/>
            <person name="Roberts A."/>
            <person name="Saif S."/>
            <person name="Shea T."/>
            <person name="Sisk P."/>
            <person name="Sykes S."/>
            <person name="Wortman J."/>
            <person name="Nusbaum C."/>
            <person name="Birren B."/>
        </authorList>
    </citation>
    <scope>NUCLEOTIDE SEQUENCE [LARGE SCALE GENOMIC DNA]</scope>
    <source>
        <strain evidence="5">MINIMUS1</strain>
    </source>
</reference>
<feature type="compositionally biased region" description="Polar residues" evidence="2">
    <location>
        <begin position="703"/>
        <end position="725"/>
    </location>
</feature>
<reference evidence="4" key="2">
    <citation type="submission" date="2020-05" db="UniProtKB">
        <authorList>
            <consortium name="EnsemblMetazoa"/>
        </authorList>
    </citation>
    <scope>IDENTIFICATION</scope>
    <source>
        <strain evidence="4">MINIMUS1</strain>
    </source>
</reference>
<dbReference type="Pfam" id="PF00169">
    <property type="entry name" value="PH"/>
    <property type="match status" value="1"/>
</dbReference>
<dbReference type="GO" id="GO:0005802">
    <property type="term" value="C:trans-Golgi network"/>
    <property type="evidence" value="ECO:0007669"/>
    <property type="project" value="TreeGrafter"/>
</dbReference>
<dbReference type="AlphaFoldDB" id="A0A182W511"/>
<feature type="region of interest" description="Disordered" evidence="2">
    <location>
        <begin position="609"/>
        <end position="631"/>
    </location>
</feature>
<feature type="region of interest" description="Disordered" evidence="2">
    <location>
        <begin position="100"/>
        <end position="128"/>
    </location>
</feature>
<dbReference type="CDD" id="cd00821">
    <property type="entry name" value="PH"/>
    <property type="match status" value="1"/>
</dbReference>
<dbReference type="GO" id="GO:0055037">
    <property type="term" value="C:recycling endosome"/>
    <property type="evidence" value="ECO:0007669"/>
    <property type="project" value="TreeGrafter"/>
</dbReference>
<accession>A0A182W511</accession>
<dbReference type="SUPFAM" id="SSF50729">
    <property type="entry name" value="PH domain-like"/>
    <property type="match status" value="1"/>
</dbReference>
<dbReference type="PANTHER" id="PTHR22902:SF27">
    <property type="entry name" value="PLECKSTRIN HOMOLOGY DOMAIN-CONTAINING FAMILY A MEMBER 3"/>
    <property type="match status" value="1"/>
</dbReference>
<dbReference type="SMART" id="SM00233">
    <property type="entry name" value="PH"/>
    <property type="match status" value="1"/>
</dbReference>
<evidence type="ECO:0000259" key="3">
    <source>
        <dbReference type="PROSITE" id="PS50003"/>
    </source>
</evidence>
<dbReference type="GO" id="GO:0005829">
    <property type="term" value="C:cytosol"/>
    <property type="evidence" value="ECO:0007669"/>
    <property type="project" value="GOC"/>
</dbReference>
<feature type="region of interest" description="Disordered" evidence="2">
    <location>
        <begin position="700"/>
        <end position="753"/>
    </location>
</feature>
<dbReference type="InterPro" id="IPR001849">
    <property type="entry name" value="PH_domain"/>
</dbReference>
<feature type="compositionally biased region" description="Basic and acidic residues" evidence="2">
    <location>
        <begin position="348"/>
        <end position="361"/>
    </location>
</feature>
<keyword evidence="1" id="KW-0597">Phosphoprotein</keyword>
<protein>
    <submittedName>
        <fullName evidence="4">PH domain-containing protein</fullName>
    </submittedName>
</protein>
<dbReference type="PROSITE" id="PS50003">
    <property type="entry name" value="PH_DOMAIN"/>
    <property type="match status" value="1"/>
</dbReference>
<evidence type="ECO:0000313" key="5">
    <source>
        <dbReference type="Proteomes" id="UP000075920"/>
    </source>
</evidence>
<feature type="compositionally biased region" description="Polar residues" evidence="2">
    <location>
        <begin position="612"/>
        <end position="622"/>
    </location>
</feature>
<organism evidence="4 5">
    <name type="scientific">Anopheles minimus</name>
    <dbReference type="NCBI Taxonomy" id="112268"/>
    <lineage>
        <taxon>Eukaryota</taxon>
        <taxon>Metazoa</taxon>
        <taxon>Ecdysozoa</taxon>
        <taxon>Arthropoda</taxon>
        <taxon>Hexapoda</taxon>
        <taxon>Insecta</taxon>
        <taxon>Pterygota</taxon>
        <taxon>Neoptera</taxon>
        <taxon>Endopterygota</taxon>
        <taxon>Diptera</taxon>
        <taxon>Nematocera</taxon>
        <taxon>Culicoidea</taxon>
        <taxon>Culicidae</taxon>
        <taxon>Anophelinae</taxon>
        <taxon>Anopheles</taxon>
    </lineage>
</organism>
<dbReference type="STRING" id="112268.A0A182W511"/>
<keyword evidence="5" id="KW-1185">Reference proteome</keyword>
<sequence>MHICLASSKPLHPYTGMKMKKFMTTKMSAVSTTPSPTPPATFSFDGMLQRTADRNGSSTSPDTLERTNENEANSSMPSVSLPPPTPTAILSVATALSDKEVKTAKESSPARVLASATDSPSSSSSSTGVVKMCGYLKKKRNKMGGWRKLFFILQNQLLLSYSSRDDYEKKLAPFKDIINLVPGTVIIPTTGPRFTIETNSKLMYTFRCDDHRSCSEWIMALLDSLTVANGGISADRNFSLHNSFQRSTLPLSSFSLPSNCKPFAGVISRPNGPALAPKQRAPQPPSRPGPPKPPRSFSAEGTGRHGTRDEDDLNNNVLQMHEGKLLASNSLSNSRDNGTKLSGTGGNDDARRSETETRASNDEQTVTRGRTILVDRRDRVTSGGVSTAAEERNDRPKQQIFRLHQDVWSKSHHQSMDVCRINSMFNERPGVPTTIDRTSHSSDTVEESTVQTCCPVSSSGVVDNGTACNSHLYEEVGVPETPETASLETEPIYAVVDVRAKRSRRLARTLDTSTGQADDRAEGGRKVSVSLPQISDGVELVTGSQRRPVTARSCSNYDDYEDVNYLFETHRSTGGTETDSVGTGGSQDHLRHDTYGDEHIYEPIQVSDRIPSVTTGSSSSLPAPTDHHHSHSLWRQLKRMQLQGSWRRLTHRNGTTPKPPSAEPPHTRSATVTALEGLGRRFDSHRRSIKKRIKNLCERIDPANNSSGDSGPLHQTPTPEQSAPETSAGARSRKSVSLDSFLLAKGQSSVPRY</sequence>
<dbReference type="PANTHER" id="PTHR22902">
    <property type="entry name" value="SESQUIPEDALIAN"/>
    <property type="match status" value="1"/>
</dbReference>
<proteinExistence type="predicted"/>
<evidence type="ECO:0000313" key="4">
    <source>
        <dbReference type="EnsemblMetazoa" id="AMIN005424-PA"/>
    </source>
</evidence>
<dbReference type="VEuPathDB" id="VectorBase:AMIN005424"/>
<dbReference type="Proteomes" id="UP000075920">
    <property type="component" value="Unassembled WGS sequence"/>
</dbReference>
<dbReference type="GO" id="GO:0007032">
    <property type="term" value="P:endosome organization"/>
    <property type="evidence" value="ECO:0007669"/>
    <property type="project" value="TreeGrafter"/>
</dbReference>
<feature type="region of interest" description="Disordered" evidence="2">
    <location>
        <begin position="326"/>
        <end position="370"/>
    </location>
</feature>
<dbReference type="EnsemblMetazoa" id="AMIN005424-RA">
    <property type="protein sequence ID" value="AMIN005424-PA"/>
    <property type="gene ID" value="AMIN005424"/>
</dbReference>
<dbReference type="GO" id="GO:0042147">
    <property type="term" value="P:retrograde transport, endosome to Golgi"/>
    <property type="evidence" value="ECO:0007669"/>
    <property type="project" value="TreeGrafter"/>
</dbReference>
<feature type="region of interest" description="Disordered" evidence="2">
    <location>
        <begin position="51"/>
        <end position="84"/>
    </location>
</feature>
<dbReference type="Gene3D" id="2.30.29.30">
    <property type="entry name" value="Pleckstrin-homology domain (PH domain)/Phosphotyrosine-binding domain (PTB)"/>
    <property type="match status" value="1"/>
</dbReference>
<dbReference type="GO" id="GO:0005769">
    <property type="term" value="C:early endosome"/>
    <property type="evidence" value="ECO:0007669"/>
    <property type="project" value="TreeGrafter"/>
</dbReference>
<feature type="region of interest" description="Disordered" evidence="2">
    <location>
        <begin position="265"/>
        <end position="312"/>
    </location>
</feature>
<evidence type="ECO:0000256" key="2">
    <source>
        <dbReference type="SAM" id="MobiDB-lite"/>
    </source>
</evidence>
<feature type="region of interest" description="Disordered" evidence="2">
    <location>
        <begin position="650"/>
        <end position="669"/>
    </location>
</feature>
<feature type="compositionally biased region" description="Polar residues" evidence="2">
    <location>
        <begin position="327"/>
        <end position="342"/>
    </location>
</feature>
<dbReference type="InterPro" id="IPR011993">
    <property type="entry name" value="PH-like_dom_sf"/>
</dbReference>